<keyword evidence="1" id="KW-0238">DNA-binding</keyword>
<gene>
    <name evidence="3" type="ORF">ACFQS1_19860</name>
</gene>
<reference evidence="4" key="1">
    <citation type="journal article" date="2019" name="Int. J. Syst. Evol. Microbiol.">
        <title>The Global Catalogue of Microorganisms (GCM) 10K type strain sequencing project: providing services to taxonomists for standard genome sequencing and annotation.</title>
        <authorList>
            <consortium name="The Broad Institute Genomics Platform"/>
            <consortium name="The Broad Institute Genome Sequencing Center for Infectious Disease"/>
            <person name="Wu L."/>
            <person name="Ma J."/>
        </authorList>
    </citation>
    <scope>NUCLEOTIDE SEQUENCE [LARGE SCALE GENOMIC DNA]</scope>
    <source>
        <strain evidence="4">XZYJT-10</strain>
    </source>
</reference>
<name>A0ABW2HUX5_9ACTN</name>
<dbReference type="InterPro" id="IPR010982">
    <property type="entry name" value="Lambda_DNA-bd_dom_sf"/>
</dbReference>
<dbReference type="InterPro" id="IPR001387">
    <property type="entry name" value="Cro/C1-type_HTH"/>
</dbReference>
<feature type="domain" description="HTH cro/C1-type" evidence="2">
    <location>
        <begin position="13"/>
        <end position="67"/>
    </location>
</feature>
<evidence type="ECO:0000259" key="2">
    <source>
        <dbReference type="PROSITE" id="PS50943"/>
    </source>
</evidence>
<dbReference type="Proteomes" id="UP001596548">
    <property type="component" value="Unassembled WGS sequence"/>
</dbReference>
<dbReference type="InterPro" id="IPR050807">
    <property type="entry name" value="TransReg_Diox_bact_type"/>
</dbReference>
<dbReference type="PANTHER" id="PTHR46797:SF1">
    <property type="entry name" value="METHYLPHOSPHONATE SYNTHASE"/>
    <property type="match status" value="1"/>
</dbReference>
<sequence>MTSEPSPGLGAAIRRRRIERGLSQPQLAEKLGISVNAVSQFERGVTVPGVYTLSELASVLGVTYGVLFDEPLALAEHAVAQVRDEVRALGYDLALIPIDPRRTT</sequence>
<evidence type="ECO:0000313" key="4">
    <source>
        <dbReference type="Proteomes" id="UP001596548"/>
    </source>
</evidence>
<proteinExistence type="predicted"/>
<keyword evidence="4" id="KW-1185">Reference proteome</keyword>
<dbReference type="CDD" id="cd00093">
    <property type="entry name" value="HTH_XRE"/>
    <property type="match status" value="1"/>
</dbReference>
<dbReference type="RefSeq" id="WP_378970331.1">
    <property type="nucleotide sequence ID" value="NZ_JBHTBJ010000013.1"/>
</dbReference>
<evidence type="ECO:0000256" key="1">
    <source>
        <dbReference type="ARBA" id="ARBA00023125"/>
    </source>
</evidence>
<dbReference type="PROSITE" id="PS50943">
    <property type="entry name" value="HTH_CROC1"/>
    <property type="match status" value="1"/>
</dbReference>
<dbReference type="EMBL" id="JBHTBJ010000013">
    <property type="protein sequence ID" value="MFC7276255.1"/>
    <property type="molecule type" value="Genomic_DNA"/>
</dbReference>
<dbReference type="SMART" id="SM00530">
    <property type="entry name" value="HTH_XRE"/>
    <property type="match status" value="1"/>
</dbReference>
<organism evidence="3 4">
    <name type="scientific">Paractinoplanes rhizophilus</name>
    <dbReference type="NCBI Taxonomy" id="1416877"/>
    <lineage>
        <taxon>Bacteria</taxon>
        <taxon>Bacillati</taxon>
        <taxon>Actinomycetota</taxon>
        <taxon>Actinomycetes</taxon>
        <taxon>Micromonosporales</taxon>
        <taxon>Micromonosporaceae</taxon>
        <taxon>Paractinoplanes</taxon>
    </lineage>
</organism>
<dbReference type="Gene3D" id="1.10.260.40">
    <property type="entry name" value="lambda repressor-like DNA-binding domains"/>
    <property type="match status" value="1"/>
</dbReference>
<accession>A0ABW2HUX5</accession>
<comment type="caution">
    <text evidence="3">The sequence shown here is derived from an EMBL/GenBank/DDBJ whole genome shotgun (WGS) entry which is preliminary data.</text>
</comment>
<dbReference type="SUPFAM" id="SSF47413">
    <property type="entry name" value="lambda repressor-like DNA-binding domains"/>
    <property type="match status" value="1"/>
</dbReference>
<dbReference type="Pfam" id="PF01381">
    <property type="entry name" value="HTH_3"/>
    <property type="match status" value="1"/>
</dbReference>
<dbReference type="PANTHER" id="PTHR46797">
    <property type="entry name" value="HTH-TYPE TRANSCRIPTIONAL REGULATOR"/>
    <property type="match status" value="1"/>
</dbReference>
<protein>
    <submittedName>
        <fullName evidence="3">Helix-turn-helix domain-containing protein</fullName>
    </submittedName>
</protein>
<evidence type="ECO:0000313" key="3">
    <source>
        <dbReference type="EMBL" id="MFC7276255.1"/>
    </source>
</evidence>